<evidence type="ECO:0000256" key="1">
    <source>
        <dbReference type="ARBA" id="ARBA00023015"/>
    </source>
</evidence>
<dbReference type="GO" id="GO:0003700">
    <property type="term" value="F:DNA-binding transcription factor activity"/>
    <property type="evidence" value="ECO:0007669"/>
    <property type="project" value="InterPro"/>
</dbReference>
<gene>
    <name evidence="5" type="ORF">SMD44_06746</name>
</gene>
<evidence type="ECO:0000256" key="2">
    <source>
        <dbReference type="ARBA" id="ARBA00023125"/>
    </source>
</evidence>
<evidence type="ECO:0000313" key="6">
    <source>
        <dbReference type="Proteomes" id="UP000195880"/>
    </source>
</evidence>
<dbReference type="InterPro" id="IPR050204">
    <property type="entry name" value="AraC_XylS_family_regulators"/>
</dbReference>
<dbReference type="Gene3D" id="1.10.10.60">
    <property type="entry name" value="Homeodomain-like"/>
    <property type="match status" value="1"/>
</dbReference>
<dbReference type="GO" id="GO:0043565">
    <property type="term" value="F:sequence-specific DNA binding"/>
    <property type="evidence" value="ECO:0007669"/>
    <property type="project" value="InterPro"/>
</dbReference>
<dbReference type="AlphaFoldDB" id="A0A1Z1WLD3"/>
<dbReference type="Pfam" id="PF20240">
    <property type="entry name" value="DUF6597"/>
    <property type="match status" value="1"/>
</dbReference>
<feature type="domain" description="HTH araC/xylS-type" evidence="4">
    <location>
        <begin position="152"/>
        <end position="249"/>
    </location>
</feature>
<dbReference type="eggNOG" id="COG2207">
    <property type="taxonomic scope" value="Bacteria"/>
</dbReference>
<evidence type="ECO:0000256" key="3">
    <source>
        <dbReference type="ARBA" id="ARBA00023163"/>
    </source>
</evidence>
<dbReference type="Pfam" id="PF12833">
    <property type="entry name" value="HTH_18"/>
    <property type="match status" value="1"/>
</dbReference>
<keyword evidence="6" id="KW-1185">Reference proteome</keyword>
<dbReference type="InterPro" id="IPR046532">
    <property type="entry name" value="DUF6597"/>
</dbReference>
<dbReference type="SMART" id="SM00342">
    <property type="entry name" value="HTH_ARAC"/>
    <property type="match status" value="1"/>
</dbReference>
<keyword evidence="2" id="KW-0238">DNA-binding</keyword>
<dbReference type="PROSITE" id="PS01124">
    <property type="entry name" value="HTH_ARAC_FAMILY_2"/>
    <property type="match status" value="1"/>
</dbReference>
<dbReference type="Proteomes" id="UP000195880">
    <property type="component" value="Chromosome"/>
</dbReference>
<keyword evidence="3" id="KW-0804">Transcription</keyword>
<evidence type="ECO:0000259" key="4">
    <source>
        <dbReference type="PROSITE" id="PS01124"/>
    </source>
</evidence>
<keyword evidence="1" id="KW-0805">Transcription regulation</keyword>
<evidence type="ECO:0000313" key="5">
    <source>
        <dbReference type="EMBL" id="ARX87265.1"/>
    </source>
</evidence>
<reference evidence="5 6" key="1">
    <citation type="submission" date="2017-05" db="EMBL/GenBank/DDBJ databases">
        <title>Streptomyces alboflavus Genome sequencing and assembly.</title>
        <authorList>
            <person name="Wang Y."/>
            <person name="Du B."/>
            <person name="Ding Y."/>
            <person name="Liu H."/>
            <person name="Hou Q."/>
            <person name="Liu K."/>
            <person name="Wang C."/>
            <person name="Yao L."/>
        </authorList>
    </citation>
    <scope>NUCLEOTIDE SEQUENCE [LARGE SCALE GENOMIC DNA]</scope>
    <source>
        <strain evidence="5 6">MDJK44</strain>
    </source>
</reference>
<dbReference type="RefSeq" id="WP_087886283.1">
    <property type="nucleotide sequence ID" value="NZ_CP021748.1"/>
</dbReference>
<dbReference type="PANTHER" id="PTHR46796">
    <property type="entry name" value="HTH-TYPE TRANSCRIPTIONAL ACTIVATOR RHAS-RELATED"/>
    <property type="match status" value="1"/>
</dbReference>
<protein>
    <submittedName>
        <fullName evidence="5">AraC family transcriptional regulator</fullName>
    </submittedName>
</protein>
<dbReference type="EMBL" id="CP021748">
    <property type="protein sequence ID" value="ARX87265.1"/>
    <property type="molecule type" value="Genomic_DNA"/>
</dbReference>
<accession>A0A1Z1WLD3</accession>
<dbReference type="InterPro" id="IPR018060">
    <property type="entry name" value="HTH_AraC"/>
</dbReference>
<dbReference type="STRING" id="67267.GCA_000716675_07858"/>
<name>A0A1Z1WLD3_9ACTN</name>
<proteinExistence type="predicted"/>
<sequence length="250" mass="25747">MAVGGGRHEGAGVPAYAERPSLVLPGAVVWSKTAAPDAAPGAPALSPVLPDGCMDLLWTEGRLYVAGPDTHAYLPGARESGRYVGVRFAPGTAPAILGAPAHELRDLRVELADLWGAAEVRRLTARVDGAEDPVAALEAVAGERAADRPPPDPLLTAVVRSLSAGRGVAETADAAGLGARQLHRRSLPAFGYGPKTLARVLRLQRALALARAGQPYADTAAAAGFADQAHLARDVKELTGMRLTELLGSG</sequence>
<dbReference type="OrthoDB" id="9815799at2"/>
<dbReference type="PANTHER" id="PTHR46796:SF15">
    <property type="entry name" value="BLL1074 PROTEIN"/>
    <property type="match status" value="1"/>
</dbReference>
<dbReference type="KEGG" id="salf:SMD44_06746"/>
<organism evidence="5 6">
    <name type="scientific">Streptomyces alboflavus</name>
    <dbReference type="NCBI Taxonomy" id="67267"/>
    <lineage>
        <taxon>Bacteria</taxon>
        <taxon>Bacillati</taxon>
        <taxon>Actinomycetota</taxon>
        <taxon>Actinomycetes</taxon>
        <taxon>Kitasatosporales</taxon>
        <taxon>Streptomycetaceae</taxon>
        <taxon>Streptomyces</taxon>
    </lineage>
</organism>